<feature type="domain" description="Alanine dehydrogenase/pyridine nucleotide transhydrogenase N-terminal" evidence="9">
    <location>
        <begin position="1"/>
        <end position="116"/>
    </location>
</feature>
<dbReference type="GO" id="GO:0005886">
    <property type="term" value="C:plasma membrane"/>
    <property type="evidence" value="ECO:0007669"/>
    <property type="project" value="TreeGrafter"/>
</dbReference>
<keyword evidence="5" id="KW-1278">Translocase</keyword>
<evidence type="ECO:0000256" key="1">
    <source>
        <dbReference type="ARBA" id="ARBA00003943"/>
    </source>
</evidence>
<dbReference type="InterPro" id="IPR036291">
    <property type="entry name" value="NAD(P)-bd_dom_sf"/>
</dbReference>
<evidence type="ECO:0000256" key="7">
    <source>
        <dbReference type="ARBA" id="ARBA00048202"/>
    </source>
</evidence>
<dbReference type="PANTHER" id="PTHR10160:SF19">
    <property type="entry name" value="PROTON-TRANSLOCATING NAD(P)(+) TRANSHYDROGENASE"/>
    <property type="match status" value="1"/>
</dbReference>
<keyword evidence="10" id="KW-0560">Oxidoreductase</keyword>
<dbReference type="SMART" id="SM01003">
    <property type="entry name" value="AlaDh_PNT_N"/>
    <property type="match status" value="1"/>
</dbReference>
<dbReference type="PANTHER" id="PTHR10160">
    <property type="entry name" value="NAD(P) TRANSHYDROGENASE"/>
    <property type="match status" value="1"/>
</dbReference>
<dbReference type="InterPro" id="IPR007698">
    <property type="entry name" value="AlaDH/PNT_NAD(H)-bd"/>
</dbReference>
<keyword evidence="6" id="KW-0520">NAD</keyword>
<dbReference type="Pfam" id="PF01262">
    <property type="entry name" value="AlaDh_PNT_C"/>
    <property type="match status" value="1"/>
</dbReference>
<dbReference type="EC" id="7.1.1.1" evidence="2"/>
<keyword evidence="4" id="KW-0521">NADP</keyword>
<evidence type="ECO:0000256" key="5">
    <source>
        <dbReference type="ARBA" id="ARBA00022967"/>
    </source>
</evidence>
<dbReference type="AlphaFoldDB" id="A0A538TNE1"/>
<evidence type="ECO:0000313" key="11">
    <source>
        <dbReference type="Proteomes" id="UP000316609"/>
    </source>
</evidence>
<dbReference type="Gene3D" id="3.40.50.720">
    <property type="entry name" value="NAD(P)-binding Rossmann-like Domain"/>
    <property type="match status" value="2"/>
</dbReference>
<protein>
    <recommendedName>
        <fullName evidence="2">proton-translocating NAD(P)(+) transhydrogenase</fullName>
        <ecNumber evidence="2">7.1.1.1</ecNumber>
    </recommendedName>
</protein>
<dbReference type="Pfam" id="PF05222">
    <property type="entry name" value="AlaDh_PNT_N"/>
    <property type="match status" value="1"/>
</dbReference>
<evidence type="ECO:0000256" key="2">
    <source>
        <dbReference type="ARBA" id="ARBA00012943"/>
    </source>
</evidence>
<comment type="caution">
    <text evidence="10">The sequence shown here is derived from an EMBL/GenBank/DDBJ whole genome shotgun (WGS) entry which is preliminary data.</text>
</comment>
<dbReference type="GO" id="GO:0050661">
    <property type="term" value="F:NADP binding"/>
    <property type="evidence" value="ECO:0007669"/>
    <property type="project" value="TreeGrafter"/>
</dbReference>
<dbReference type="Proteomes" id="UP000316609">
    <property type="component" value="Unassembled WGS sequence"/>
</dbReference>
<dbReference type="SUPFAM" id="SSF51735">
    <property type="entry name" value="NAD(P)-binding Rossmann-fold domains"/>
    <property type="match status" value="1"/>
</dbReference>
<dbReference type="CDD" id="cd05304">
    <property type="entry name" value="Rubrum_tdh"/>
    <property type="match status" value="1"/>
</dbReference>
<dbReference type="SUPFAM" id="SSF52283">
    <property type="entry name" value="Formate/glycerate dehydrogenase catalytic domain-like"/>
    <property type="match status" value="1"/>
</dbReference>
<dbReference type="NCBIfam" id="NF006942">
    <property type="entry name" value="PRK09424.1"/>
    <property type="match status" value="1"/>
</dbReference>
<dbReference type="GO" id="GO:0016491">
    <property type="term" value="F:oxidoreductase activity"/>
    <property type="evidence" value="ECO:0007669"/>
    <property type="project" value="UniProtKB-KW"/>
</dbReference>
<feature type="non-terminal residue" evidence="10">
    <location>
        <position position="1"/>
    </location>
</feature>
<evidence type="ECO:0000313" key="10">
    <source>
        <dbReference type="EMBL" id="TMQ65142.1"/>
    </source>
</evidence>
<comment type="catalytic activity">
    <reaction evidence="7">
        <text>NAD(+) + NADPH + H(+)(in) = NADH + NADP(+) + H(+)(out)</text>
        <dbReference type="Rhea" id="RHEA:47992"/>
        <dbReference type="ChEBI" id="CHEBI:15378"/>
        <dbReference type="ChEBI" id="CHEBI:57540"/>
        <dbReference type="ChEBI" id="CHEBI:57783"/>
        <dbReference type="ChEBI" id="CHEBI:57945"/>
        <dbReference type="ChEBI" id="CHEBI:58349"/>
        <dbReference type="EC" id="7.1.1.1"/>
    </reaction>
</comment>
<gene>
    <name evidence="10" type="ORF">E6K78_08210</name>
</gene>
<keyword evidence="3" id="KW-0547">Nucleotide-binding</keyword>
<dbReference type="EMBL" id="VBOY01000074">
    <property type="protein sequence ID" value="TMQ65142.1"/>
    <property type="molecule type" value="Genomic_DNA"/>
</dbReference>
<dbReference type="GO" id="GO:0006740">
    <property type="term" value="P:NADPH regeneration"/>
    <property type="evidence" value="ECO:0007669"/>
    <property type="project" value="TreeGrafter"/>
</dbReference>
<accession>A0A538TNE1</accession>
<reference evidence="10 11" key="1">
    <citation type="journal article" date="2019" name="Nat. Microbiol.">
        <title>Mediterranean grassland soil C-N compound turnover is dependent on rainfall and depth, and is mediated by genomically divergent microorganisms.</title>
        <authorList>
            <person name="Diamond S."/>
            <person name="Andeer P.F."/>
            <person name="Li Z."/>
            <person name="Crits-Christoph A."/>
            <person name="Burstein D."/>
            <person name="Anantharaman K."/>
            <person name="Lane K.R."/>
            <person name="Thomas B.C."/>
            <person name="Pan C."/>
            <person name="Northen T.R."/>
            <person name="Banfield J.F."/>
        </authorList>
    </citation>
    <scope>NUCLEOTIDE SEQUENCE [LARGE SCALE GENOMIC DNA]</scope>
    <source>
        <strain evidence="10">WS_8</strain>
    </source>
</reference>
<dbReference type="SMART" id="SM01002">
    <property type="entry name" value="AlaDh_PNT_C"/>
    <property type="match status" value="1"/>
</dbReference>
<dbReference type="GO" id="GO:0008750">
    <property type="term" value="F:proton-translocating NAD(P)+ transhydrogenase activity"/>
    <property type="evidence" value="ECO:0007669"/>
    <property type="project" value="UniProtKB-EC"/>
</dbReference>
<evidence type="ECO:0000256" key="3">
    <source>
        <dbReference type="ARBA" id="ARBA00022741"/>
    </source>
</evidence>
<organism evidence="10 11">
    <name type="scientific">Eiseniibacteriota bacterium</name>
    <dbReference type="NCBI Taxonomy" id="2212470"/>
    <lineage>
        <taxon>Bacteria</taxon>
        <taxon>Candidatus Eiseniibacteriota</taxon>
    </lineage>
</organism>
<sequence length="354" mass="37219">GLEVLVETGAGERATFGDDAYQGAGARLAPGPRELWGGTDLVLSVRAPQRDPSLGAHQIELMREGASLIGFLRPVQNPDLLGMLAARKITAFAMERVPRISRAQKMDALSSMSTVAGYKAALLAADSLGKFFPLLMTAAGTIAPAKVFVLGAGVAGLQAIATSRRLGGVVEAFDVRPAVREEVQSLGATFVSAELADEGAVGAGGYAREQSEEFHRRERELLAKHVAGADAVISTAMVPDRPAPRLITEEMVRTMRRGSVIVDLAAESGGNCVLTEPGTRVVKHGVIVDGPLDLVCAMPVHASQMYSRNIVALLTHLLHDGAPSFDFEDEITRGSCLTHQGQPLSEPVVAGKAG</sequence>
<evidence type="ECO:0000259" key="9">
    <source>
        <dbReference type="SMART" id="SM01003"/>
    </source>
</evidence>
<evidence type="ECO:0000259" key="8">
    <source>
        <dbReference type="SMART" id="SM01002"/>
    </source>
</evidence>
<dbReference type="InterPro" id="IPR007886">
    <property type="entry name" value="AlaDH/PNT_N"/>
</dbReference>
<feature type="domain" description="Alanine dehydrogenase/pyridine nucleotide transhydrogenase NAD(H)-binding" evidence="8">
    <location>
        <begin position="125"/>
        <end position="290"/>
    </location>
</feature>
<proteinExistence type="predicted"/>
<evidence type="ECO:0000256" key="4">
    <source>
        <dbReference type="ARBA" id="ARBA00022857"/>
    </source>
</evidence>
<comment type="function">
    <text evidence="1">The transhydrogenation between NADH and NADP is coupled to respiration and ATP hydrolysis and functions as a proton pump across the membrane.</text>
</comment>
<evidence type="ECO:0000256" key="6">
    <source>
        <dbReference type="ARBA" id="ARBA00023027"/>
    </source>
</evidence>
<name>A0A538TNE1_UNCEI</name>